<dbReference type="Proteomes" id="UP000319210">
    <property type="component" value="Unassembled WGS sequence"/>
</dbReference>
<reference evidence="2 3" key="1">
    <citation type="submission" date="2019-06" db="EMBL/GenBank/DDBJ databases">
        <title>Whole genome shotgun sequence of Streptomyces cacaoi subsp. cacaoi NBRC 12748.</title>
        <authorList>
            <person name="Hosoyama A."/>
            <person name="Uohara A."/>
            <person name="Ohji S."/>
            <person name="Ichikawa N."/>
        </authorList>
    </citation>
    <scope>NUCLEOTIDE SEQUENCE [LARGE SCALE GENOMIC DNA]</scope>
    <source>
        <strain evidence="2 3">NBRC 12748</strain>
    </source>
</reference>
<name>A0A4Y3R525_STRCI</name>
<dbReference type="Pfam" id="PF19054">
    <property type="entry name" value="DUF5753"/>
    <property type="match status" value="1"/>
</dbReference>
<dbReference type="EMBL" id="BJMM01000024">
    <property type="protein sequence ID" value="GEB51848.1"/>
    <property type="molecule type" value="Genomic_DNA"/>
</dbReference>
<proteinExistence type="predicted"/>
<accession>A0A4Y3R525</accession>
<gene>
    <name evidence="2" type="ORF">SCA03_43990</name>
</gene>
<dbReference type="AlphaFoldDB" id="A0A4Y3R525"/>
<evidence type="ECO:0000313" key="2">
    <source>
        <dbReference type="EMBL" id="GEB51848.1"/>
    </source>
</evidence>
<dbReference type="OrthoDB" id="4285266at2"/>
<dbReference type="RefSeq" id="WP_141275583.1">
    <property type="nucleotide sequence ID" value="NZ_BJMM01000024.1"/>
</dbReference>
<evidence type="ECO:0000259" key="1">
    <source>
        <dbReference type="Pfam" id="PF19054"/>
    </source>
</evidence>
<dbReference type="InterPro" id="IPR043917">
    <property type="entry name" value="DUF5753"/>
</dbReference>
<organism evidence="2 3">
    <name type="scientific">Streptomyces cacaoi</name>
    <dbReference type="NCBI Taxonomy" id="1898"/>
    <lineage>
        <taxon>Bacteria</taxon>
        <taxon>Bacillati</taxon>
        <taxon>Actinomycetota</taxon>
        <taxon>Actinomycetes</taxon>
        <taxon>Kitasatosporales</taxon>
        <taxon>Streptomycetaceae</taxon>
        <taxon>Streptomyces</taxon>
    </lineage>
</organism>
<sequence length="232" mass="26226">MSTSFDGRRAWRCGRAQAATKAKGWWHSYGDVIPERFDVFIGLEEAASRIDWYETELVPGLLQTERYARAIIGTDNAHEAEEEITRRVNLRIARQALLTRRSAPATLRIALNEAVVRRPVGGKELMAEQLRSMVHASRLPNVTLRVVPFSAGLHRGVMTGQFGVLRFPRTGDGTETEPPTVYADGFTGDLYLDKPEEVARYDVAFDDIWHRSLSEEATRRLLLEVAEQYGDH</sequence>
<comment type="caution">
    <text evidence="2">The sequence shown here is derived from an EMBL/GenBank/DDBJ whole genome shotgun (WGS) entry which is preliminary data.</text>
</comment>
<feature type="domain" description="DUF5753" evidence="1">
    <location>
        <begin position="39"/>
        <end position="223"/>
    </location>
</feature>
<evidence type="ECO:0000313" key="3">
    <source>
        <dbReference type="Proteomes" id="UP000319210"/>
    </source>
</evidence>
<keyword evidence="3" id="KW-1185">Reference proteome</keyword>
<protein>
    <recommendedName>
        <fullName evidence="1">DUF5753 domain-containing protein</fullName>
    </recommendedName>
</protein>